<dbReference type="Proteomes" id="UP001348149">
    <property type="component" value="Unassembled WGS sequence"/>
</dbReference>
<dbReference type="RefSeq" id="WP_326297739.1">
    <property type="nucleotide sequence ID" value="NZ_JAYLLH010000016.1"/>
</dbReference>
<dbReference type="InterPro" id="IPR029058">
    <property type="entry name" value="AB_hydrolase_fold"/>
</dbReference>
<evidence type="ECO:0000313" key="1">
    <source>
        <dbReference type="EMBL" id="MEC3861999.1"/>
    </source>
</evidence>
<keyword evidence="1" id="KW-0378">Hydrolase</keyword>
<accession>A0ABU6HJF0</accession>
<sequence>MSDTPIFDGELLRATLTDPGAGQLFVSFRQRIGQPGGFEHKAPIQFFLRRGFAHLHIQSRWNDWFINAETEALEAALAELAARYDRRVAMGFSMGGYGVLRFARALSLNAALAISPQYSIAKQHVRFDRRYHKESRGWDAELGDLSARGSELAGAILFDPFKRNDLFNALLIAGVFPHMRLARLGCGGHPASRPLMQAGDFNWLRGRLLSGTPDSAAIVRRHRKARKNSESYWRHLAELARRHGRKSLADRVLLQAAQLSQGTDDSGS</sequence>
<evidence type="ECO:0000313" key="2">
    <source>
        <dbReference type="Proteomes" id="UP001348149"/>
    </source>
</evidence>
<name>A0ABU6HJF0_9RHOB</name>
<dbReference type="EMBL" id="JAYLLH010000016">
    <property type="protein sequence ID" value="MEC3861999.1"/>
    <property type="molecule type" value="Genomic_DNA"/>
</dbReference>
<organism evidence="1 2">
    <name type="scientific">Mesobacterium hydrothermale</name>
    <dbReference type="NCBI Taxonomy" id="3111907"/>
    <lineage>
        <taxon>Bacteria</taxon>
        <taxon>Pseudomonadati</taxon>
        <taxon>Pseudomonadota</taxon>
        <taxon>Alphaproteobacteria</taxon>
        <taxon>Rhodobacterales</taxon>
        <taxon>Roseobacteraceae</taxon>
        <taxon>Mesobacterium</taxon>
    </lineage>
</organism>
<reference evidence="1 2" key="1">
    <citation type="submission" date="2024-01" db="EMBL/GenBank/DDBJ databases">
        <title>Mesobacterium rodlantinim sp. nov., isolated from shallow sea hydrothermal systems off Kueishantao Island.</title>
        <authorList>
            <person name="Su Z."/>
            <person name="Tang K."/>
        </authorList>
    </citation>
    <scope>NUCLEOTIDE SEQUENCE [LARGE SCALE GENOMIC DNA]</scope>
    <source>
        <strain evidence="1 2">TK19101</strain>
    </source>
</reference>
<comment type="caution">
    <text evidence="1">The sequence shown here is derived from an EMBL/GenBank/DDBJ whole genome shotgun (WGS) entry which is preliminary data.</text>
</comment>
<protein>
    <submittedName>
        <fullName evidence="1">Alpha/beta hydrolase</fullName>
    </submittedName>
</protein>
<dbReference type="Gene3D" id="3.40.50.1820">
    <property type="entry name" value="alpha/beta hydrolase"/>
    <property type="match status" value="1"/>
</dbReference>
<gene>
    <name evidence="1" type="ORF">VK792_11950</name>
</gene>
<keyword evidence="2" id="KW-1185">Reference proteome</keyword>
<proteinExistence type="predicted"/>
<dbReference type="SUPFAM" id="SSF53474">
    <property type="entry name" value="alpha/beta-Hydrolases"/>
    <property type="match status" value="1"/>
</dbReference>
<dbReference type="GO" id="GO:0016787">
    <property type="term" value="F:hydrolase activity"/>
    <property type="evidence" value="ECO:0007669"/>
    <property type="project" value="UniProtKB-KW"/>
</dbReference>